<feature type="transmembrane region" description="Helical" evidence="1">
    <location>
        <begin position="201"/>
        <end position="226"/>
    </location>
</feature>
<keyword evidence="1" id="KW-0472">Membrane</keyword>
<keyword evidence="1" id="KW-1133">Transmembrane helix</keyword>
<evidence type="ECO:0000256" key="1">
    <source>
        <dbReference type="SAM" id="Phobius"/>
    </source>
</evidence>
<feature type="transmembrane region" description="Helical" evidence="1">
    <location>
        <begin position="233"/>
        <end position="252"/>
    </location>
</feature>
<sequence length="347" mass="40380">MYEPLWIQIFRHSNVQFSCSSERPEVFWCWLRCRVSHCLTRCHVLNYVNFFPRCNVRTIWIKSEHSTHRICISGPPGPGCVLVSGKLRKLSFEQIKLRCHVSVYVIAVQSFCISKVRYFVVVDAVHIVFEVDVAIVGIKHDWSVPFCCTKSITTVPSIFGSFQVFEQMDGCSLFSLYNSMTKQICSARTNVVLKVRVDSILALHVTAYTLCFNISHVFLPLGIIVWSRFLLVTFEYIGSMSFLIPLVDFWLIKHFQIIQCFPFYLRKISFLSRFGLCFVELFHLLMMKLHPFSIKLAFFFRYTRLRILFRQIHCLLNHFICVVPFPLSRLNVSKAAVVKGPPRFGCL</sequence>
<keyword evidence="1" id="KW-0812">Transmembrane</keyword>
<reference evidence="2" key="1">
    <citation type="submission" date="2021-05" db="EMBL/GenBank/DDBJ databases">
        <authorList>
            <person name="Alioto T."/>
            <person name="Alioto T."/>
            <person name="Gomez Garrido J."/>
        </authorList>
    </citation>
    <scope>NUCLEOTIDE SEQUENCE</scope>
</reference>
<accession>A0A8D8Y1X6</accession>
<dbReference type="EMBL" id="HBUF01353244">
    <property type="protein sequence ID" value="CAG6715519.1"/>
    <property type="molecule type" value="Transcribed_RNA"/>
</dbReference>
<name>A0A8D8Y1X6_9HEMI</name>
<evidence type="ECO:0000313" key="2">
    <source>
        <dbReference type="EMBL" id="CAG6715519.1"/>
    </source>
</evidence>
<organism evidence="2">
    <name type="scientific">Cacopsylla melanoneura</name>
    <dbReference type="NCBI Taxonomy" id="428564"/>
    <lineage>
        <taxon>Eukaryota</taxon>
        <taxon>Metazoa</taxon>
        <taxon>Ecdysozoa</taxon>
        <taxon>Arthropoda</taxon>
        <taxon>Hexapoda</taxon>
        <taxon>Insecta</taxon>
        <taxon>Pterygota</taxon>
        <taxon>Neoptera</taxon>
        <taxon>Paraneoptera</taxon>
        <taxon>Hemiptera</taxon>
        <taxon>Sternorrhyncha</taxon>
        <taxon>Psylloidea</taxon>
        <taxon>Psyllidae</taxon>
        <taxon>Psyllinae</taxon>
        <taxon>Cacopsylla</taxon>
    </lineage>
</organism>
<dbReference type="AlphaFoldDB" id="A0A8D8Y1X6"/>
<protein>
    <submittedName>
        <fullName evidence="2">Uncharacterized protein</fullName>
    </submittedName>
</protein>
<proteinExistence type="predicted"/>